<dbReference type="Proteomes" id="UP000030403">
    <property type="component" value="Unassembled WGS sequence"/>
</dbReference>
<organism evidence="14 15">
    <name type="scientific">Pontibacillus marinus BH030004 = DSM 16465</name>
    <dbReference type="NCBI Taxonomy" id="1385511"/>
    <lineage>
        <taxon>Bacteria</taxon>
        <taxon>Bacillati</taxon>
        <taxon>Bacillota</taxon>
        <taxon>Bacilli</taxon>
        <taxon>Bacillales</taxon>
        <taxon>Bacillaceae</taxon>
        <taxon>Pontibacillus</taxon>
    </lineage>
</organism>
<evidence type="ECO:0000256" key="7">
    <source>
        <dbReference type="ARBA" id="ARBA00022898"/>
    </source>
</evidence>
<dbReference type="PANTHER" id="PTHR43247">
    <property type="entry name" value="PHOSPHOSERINE AMINOTRANSFERASE"/>
    <property type="match status" value="1"/>
</dbReference>
<reference evidence="14 15" key="1">
    <citation type="submission" date="2013-08" db="EMBL/GenBank/DDBJ databases">
        <authorList>
            <person name="Huang J."/>
            <person name="Wang G."/>
        </authorList>
    </citation>
    <scope>NUCLEOTIDE SEQUENCE [LARGE SCALE GENOMIC DNA]</scope>
    <source>
        <strain evidence="14 15">BH030004</strain>
    </source>
</reference>
<dbReference type="OrthoDB" id="9809412at2"/>
<feature type="binding site" evidence="11">
    <location>
        <begin position="76"/>
        <end position="77"/>
    </location>
    <ligand>
        <name>pyridoxal 5'-phosphate</name>
        <dbReference type="ChEBI" id="CHEBI:597326"/>
    </ligand>
</feature>
<comment type="similarity">
    <text evidence="3 11">Belongs to the class-V pyridoxal-phosphate-dependent aminotransferase family. SerC subfamily.</text>
</comment>
<keyword evidence="6 11" id="KW-0808">Transferase</keyword>
<dbReference type="PANTHER" id="PTHR43247:SF1">
    <property type="entry name" value="PHOSPHOSERINE AMINOTRANSFERASE"/>
    <property type="match status" value="1"/>
</dbReference>
<dbReference type="GO" id="GO:0006564">
    <property type="term" value="P:L-serine biosynthetic process"/>
    <property type="evidence" value="ECO:0007669"/>
    <property type="project" value="UniProtKB-UniRule"/>
</dbReference>
<dbReference type="FunFam" id="3.90.1150.10:FF:000006">
    <property type="entry name" value="Phosphoserine aminotransferase"/>
    <property type="match status" value="1"/>
</dbReference>
<accession>A0A0A5HJ29</accession>
<dbReference type="NCBIfam" id="NF003764">
    <property type="entry name" value="PRK05355.1"/>
    <property type="match status" value="1"/>
</dbReference>
<dbReference type="CDD" id="cd00611">
    <property type="entry name" value="PSAT_like"/>
    <property type="match status" value="1"/>
</dbReference>
<feature type="binding site" evidence="11">
    <location>
        <begin position="237"/>
        <end position="238"/>
    </location>
    <ligand>
        <name>pyridoxal 5'-phosphate</name>
        <dbReference type="ChEBI" id="CHEBI:597326"/>
    </ligand>
</feature>
<evidence type="ECO:0000313" key="14">
    <source>
        <dbReference type="EMBL" id="KGX83647.1"/>
    </source>
</evidence>
<evidence type="ECO:0000256" key="5">
    <source>
        <dbReference type="ARBA" id="ARBA00022605"/>
    </source>
</evidence>
<evidence type="ECO:0000256" key="2">
    <source>
        <dbReference type="ARBA" id="ARBA00005099"/>
    </source>
</evidence>
<feature type="binding site" evidence="11">
    <location>
        <position position="152"/>
    </location>
    <ligand>
        <name>pyridoxal 5'-phosphate</name>
        <dbReference type="ChEBI" id="CHEBI:597326"/>
    </ligand>
</feature>
<evidence type="ECO:0000256" key="6">
    <source>
        <dbReference type="ARBA" id="ARBA00022679"/>
    </source>
</evidence>
<dbReference type="InterPro" id="IPR022278">
    <property type="entry name" value="Pser_aminoTfrase"/>
</dbReference>
<comment type="pathway">
    <text evidence="2 11 12">Amino-acid biosynthesis; L-serine biosynthesis; L-serine from 3-phospho-D-glycerate: step 2/3.</text>
</comment>
<dbReference type="GO" id="GO:0004648">
    <property type="term" value="F:O-phospho-L-serine:2-oxoglutarate aminotransferase activity"/>
    <property type="evidence" value="ECO:0007669"/>
    <property type="project" value="UniProtKB-UniRule"/>
</dbReference>
<feature type="domain" description="Aminotransferase class V" evidence="13">
    <location>
        <begin position="4"/>
        <end position="348"/>
    </location>
</feature>
<dbReference type="UniPathway" id="UPA00135">
    <property type="reaction ID" value="UER00197"/>
</dbReference>
<dbReference type="FunFam" id="3.40.640.10:FF:000010">
    <property type="entry name" value="Phosphoserine aminotransferase"/>
    <property type="match status" value="1"/>
</dbReference>
<evidence type="ECO:0000256" key="8">
    <source>
        <dbReference type="ARBA" id="ARBA00023299"/>
    </source>
</evidence>
<evidence type="ECO:0000256" key="11">
    <source>
        <dbReference type="HAMAP-Rule" id="MF_00160"/>
    </source>
</evidence>
<gene>
    <name evidence="11" type="primary">serC</name>
    <name evidence="14" type="ORF">N783_01795</name>
</gene>
<protein>
    <recommendedName>
        <fullName evidence="11">Phosphoserine aminotransferase</fullName>
        <ecNumber evidence="11">2.6.1.52</ecNumber>
    </recommendedName>
    <alternativeName>
        <fullName evidence="11">Phosphohydroxythreonine aminotransferase</fullName>
        <shortName evidence="11">PSAT</shortName>
    </alternativeName>
</protein>
<feature type="binding site" evidence="11">
    <location>
        <position position="195"/>
    </location>
    <ligand>
        <name>pyridoxal 5'-phosphate</name>
        <dbReference type="ChEBI" id="CHEBI:597326"/>
    </ligand>
</feature>
<comment type="caution">
    <text evidence="14">The sequence shown here is derived from an EMBL/GenBank/DDBJ whole genome shotgun (WGS) entry which is preliminary data.</text>
</comment>
<dbReference type="PIRSF" id="PIRSF000525">
    <property type="entry name" value="SerC"/>
    <property type="match status" value="1"/>
</dbReference>
<dbReference type="SUPFAM" id="SSF53383">
    <property type="entry name" value="PLP-dependent transferases"/>
    <property type="match status" value="1"/>
</dbReference>
<dbReference type="InterPro" id="IPR015421">
    <property type="entry name" value="PyrdxlP-dep_Trfase_major"/>
</dbReference>
<dbReference type="InterPro" id="IPR020578">
    <property type="entry name" value="Aminotrans_V_PyrdxlP_BS"/>
</dbReference>
<dbReference type="InterPro" id="IPR000192">
    <property type="entry name" value="Aminotrans_V_dom"/>
</dbReference>
<dbReference type="Gene3D" id="3.90.1150.10">
    <property type="entry name" value="Aspartate Aminotransferase, domain 1"/>
    <property type="match status" value="1"/>
</dbReference>
<dbReference type="GO" id="GO:0005737">
    <property type="term" value="C:cytoplasm"/>
    <property type="evidence" value="ECO:0007669"/>
    <property type="project" value="UniProtKB-SubCell"/>
</dbReference>
<evidence type="ECO:0000256" key="10">
    <source>
        <dbReference type="ARBA" id="ARBA00049007"/>
    </source>
</evidence>
<dbReference type="PROSITE" id="PS00595">
    <property type="entry name" value="AA_TRANSFER_CLASS_5"/>
    <property type="match status" value="1"/>
</dbReference>
<comment type="subcellular location">
    <subcellularLocation>
        <location evidence="11">Cytoplasm</location>
    </subcellularLocation>
</comment>
<feature type="binding site" evidence="11">
    <location>
        <position position="172"/>
    </location>
    <ligand>
        <name>pyridoxal 5'-phosphate</name>
        <dbReference type="ChEBI" id="CHEBI:597326"/>
    </ligand>
</feature>
<comment type="cofactor">
    <cofactor evidence="11">
        <name>pyridoxal 5'-phosphate</name>
        <dbReference type="ChEBI" id="CHEBI:597326"/>
    </cofactor>
    <text evidence="11">Binds 1 pyridoxal phosphate per subunit.</text>
</comment>
<evidence type="ECO:0000256" key="3">
    <source>
        <dbReference type="ARBA" id="ARBA00006904"/>
    </source>
</evidence>
<evidence type="ECO:0000256" key="4">
    <source>
        <dbReference type="ARBA" id="ARBA00022576"/>
    </source>
</evidence>
<dbReference type="RefSeq" id="WP_027448579.1">
    <property type="nucleotide sequence ID" value="NZ_AVPF01000091.1"/>
</dbReference>
<keyword evidence="15" id="KW-1185">Reference proteome</keyword>
<comment type="catalytic activity">
    <reaction evidence="10 11 12">
        <text>O-phospho-L-serine + 2-oxoglutarate = 3-phosphooxypyruvate + L-glutamate</text>
        <dbReference type="Rhea" id="RHEA:14329"/>
        <dbReference type="ChEBI" id="CHEBI:16810"/>
        <dbReference type="ChEBI" id="CHEBI:18110"/>
        <dbReference type="ChEBI" id="CHEBI:29985"/>
        <dbReference type="ChEBI" id="CHEBI:57524"/>
        <dbReference type="EC" id="2.6.1.52"/>
    </reaction>
</comment>
<feature type="binding site" evidence="11">
    <location>
        <position position="102"/>
    </location>
    <ligand>
        <name>pyridoxal 5'-phosphate</name>
        <dbReference type="ChEBI" id="CHEBI:597326"/>
    </ligand>
</feature>
<keyword evidence="11" id="KW-0963">Cytoplasm</keyword>
<dbReference type="Pfam" id="PF00266">
    <property type="entry name" value="Aminotran_5"/>
    <property type="match status" value="1"/>
</dbReference>
<evidence type="ECO:0000256" key="1">
    <source>
        <dbReference type="ARBA" id="ARBA00003483"/>
    </source>
</evidence>
<evidence type="ECO:0000256" key="12">
    <source>
        <dbReference type="RuleBase" id="RU004505"/>
    </source>
</evidence>
<comment type="caution">
    <text evidence="11">Lacks conserved residue(s) required for the propagation of feature annotation.</text>
</comment>
<evidence type="ECO:0000259" key="13">
    <source>
        <dbReference type="Pfam" id="PF00266"/>
    </source>
</evidence>
<keyword evidence="8 11" id="KW-0718">Serine biosynthesis</keyword>
<dbReference type="EMBL" id="AVPF01000091">
    <property type="protein sequence ID" value="KGX83647.1"/>
    <property type="molecule type" value="Genomic_DNA"/>
</dbReference>
<dbReference type="InterPro" id="IPR015422">
    <property type="entry name" value="PyrdxlP-dep_Trfase_small"/>
</dbReference>
<evidence type="ECO:0000313" key="15">
    <source>
        <dbReference type="Proteomes" id="UP000030403"/>
    </source>
</evidence>
<dbReference type="EC" id="2.6.1.52" evidence="11"/>
<comment type="subunit">
    <text evidence="11">Homodimer.</text>
</comment>
<name>A0A0A5HJ29_9BACI</name>
<dbReference type="GO" id="GO:0030170">
    <property type="term" value="F:pyridoxal phosphate binding"/>
    <property type="evidence" value="ECO:0007669"/>
    <property type="project" value="UniProtKB-UniRule"/>
</dbReference>
<dbReference type="AlphaFoldDB" id="A0A0A5HJ29"/>
<keyword evidence="5 11" id="KW-0028">Amino-acid biosynthesis</keyword>
<comment type="function">
    <text evidence="1 11">Catalyzes the reversible conversion of 3-phosphohydroxypyruvate to phosphoserine and of 3-hydroxy-2-oxo-4-phosphonooxybutanoate to phosphohydroxythreonine.</text>
</comment>
<comment type="catalytic activity">
    <reaction evidence="9 11">
        <text>4-(phosphooxy)-L-threonine + 2-oxoglutarate = (R)-3-hydroxy-2-oxo-4-phosphooxybutanoate + L-glutamate</text>
        <dbReference type="Rhea" id="RHEA:16573"/>
        <dbReference type="ChEBI" id="CHEBI:16810"/>
        <dbReference type="ChEBI" id="CHEBI:29985"/>
        <dbReference type="ChEBI" id="CHEBI:58452"/>
        <dbReference type="ChEBI" id="CHEBI:58538"/>
        <dbReference type="EC" id="2.6.1.52"/>
    </reaction>
</comment>
<proteinExistence type="inferred from homology"/>
<evidence type="ECO:0000256" key="9">
    <source>
        <dbReference type="ARBA" id="ARBA00047630"/>
    </source>
</evidence>
<dbReference type="InterPro" id="IPR015424">
    <property type="entry name" value="PyrdxlP-dep_Trfase"/>
</dbReference>
<dbReference type="STRING" id="1385511.GCA_000425225_01714"/>
<dbReference type="Gene3D" id="3.40.640.10">
    <property type="entry name" value="Type I PLP-dependent aspartate aminotransferase-like (Major domain)"/>
    <property type="match status" value="1"/>
</dbReference>
<sequence>MEQIYNFSAGPSVLPKSVLEKLQQELLSYQGLGMSVMEMSHRSSHFEEIIKQAEQLLRELMDIPENYKVLFIQGGASLQFSMVPMNLMNKHNHAYYVNTGSWAEKAIKEAKKQGEVSILASSKDQNFTTIPSIIKSDIEPNTDYVHITTNNTIKGTRFTEIPDTGNVPLVADMSSNILSETFDISKFDLIYAGAQKNMGPAGVTVVIVREDLVGTHQEDLPAMLDYETYAKAGSIYNTPPTFQIYVTKLVLEWIKDLGGIEAIEKMNHDKASLLYHYIDQSPLFSNHVEEESRSLMNIPFTTDSEELDQEFLKLAESKGLISLKGHRSTGGMRASLYNAMPLEGVQTLIDFMKEFEAKHQ</sequence>
<feature type="modified residue" description="N6-(pyridoxal phosphate)lysine" evidence="11">
    <location>
        <position position="196"/>
    </location>
</feature>
<dbReference type="NCBIfam" id="TIGR01364">
    <property type="entry name" value="serC_1"/>
    <property type="match status" value="1"/>
</dbReference>
<dbReference type="HAMAP" id="MF_00160">
    <property type="entry name" value="SerC_aminotrans_5"/>
    <property type="match status" value="1"/>
</dbReference>
<feature type="binding site" evidence="11">
    <location>
        <position position="42"/>
    </location>
    <ligand>
        <name>L-glutamate</name>
        <dbReference type="ChEBI" id="CHEBI:29985"/>
    </ligand>
</feature>
<keyword evidence="4 11" id="KW-0032">Aminotransferase</keyword>
<dbReference type="eggNOG" id="COG1932">
    <property type="taxonomic scope" value="Bacteria"/>
</dbReference>
<keyword evidence="7 11" id="KW-0663">Pyridoxal phosphate</keyword>